<sequence>MVPPISTLALFGITAAHAPTISQFISKIDGYPLALSLHFSEGEKDALDIISSSPHLKKRGGLEVFQLPSGEATVTLQEPAGR</sequence>
<comment type="caution">
    <text evidence="1">The sequence shown here is derived from an EMBL/GenBank/DDBJ whole genome shotgun (WGS) entry which is preliminary data.</text>
</comment>
<dbReference type="InParanoid" id="A0A369KEC4"/>
<proteinExistence type="predicted"/>
<accession>A0A369KEC4</accession>
<keyword evidence="2" id="KW-1185">Reference proteome</keyword>
<evidence type="ECO:0000313" key="2">
    <source>
        <dbReference type="Proteomes" id="UP000076154"/>
    </source>
</evidence>
<evidence type="ECO:0000313" key="1">
    <source>
        <dbReference type="EMBL" id="RDB30084.1"/>
    </source>
</evidence>
<organism evidence="1 2">
    <name type="scientific">Hypsizygus marmoreus</name>
    <name type="common">White beech mushroom</name>
    <name type="synonym">Agaricus marmoreus</name>
    <dbReference type="NCBI Taxonomy" id="39966"/>
    <lineage>
        <taxon>Eukaryota</taxon>
        <taxon>Fungi</taxon>
        <taxon>Dikarya</taxon>
        <taxon>Basidiomycota</taxon>
        <taxon>Agaricomycotina</taxon>
        <taxon>Agaricomycetes</taxon>
        <taxon>Agaricomycetidae</taxon>
        <taxon>Agaricales</taxon>
        <taxon>Tricholomatineae</taxon>
        <taxon>Lyophyllaceae</taxon>
        <taxon>Hypsizygus</taxon>
    </lineage>
</organism>
<dbReference type="EMBL" id="LUEZ02000009">
    <property type="protein sequence ID" value="RDB30084.1"/>
    <property type="molecule type" value="Genomic_DNA"/>
</dbReference>
<reference evidence="1" key="1">
    <citation type="submission" date="2018-04" db="EMBL/GenBank/DDBJ databases">
        <title>Whole genome sequencing of Hypsizygus marmoreus.</title>
        <authorList>
            <person name="Choi I.-G."/>
            <person name="Min B."/>
            <person name="Kim J.-G."/>
            <person name="Kim S."/>
            <person name="Oh Y.-L."/>
            <person name="Kong W.-S."/>
            <person name="Park H."/>
            <person name="Jeong J."/>
            <person name="Song E.-S."/>
        </authorList>
    </citation>
    <scope>NUCLEOTIDE SEQUENCE [LARGE SCALE GENOMIC DNA]</scope>
    <source>
        <strain evidence="1">51987-8</strain>
    </source>
</reference>
<dbReference type="Proteomes" id="UP000076154">
    <property type="component" value="Unassembled WGS sequence"/>
</dbReference>
<protein>
    <submittedName>
        <fullName evidence="1">Uncharacterized protein</fullName>
    </submittedName>
</protein>
<name>A0A369KEC4_HYPMA</name>
<dbReference type="AlphaFoldDB" id="A0A369KEC4"/>
<gene>
    <name evidence="1" type="ORF">Hypma_013906</name>
</gene>